<reference evidence="3" key="1">
    <citation type="submission" date="2016-10" db="EMBL/GenBank/DDBJ databases">
        <authorList>
            <person name="Varghese N."/>
            <person name="Submissions S."/>
        </authorList>
    </citation>
    <scope>NUCLEOTIDE SEQUENCE [LARGE SCALE GENOMIC DNA]</scope>
    <source>
        <strain evidence="3">DSM 19482</strain>
    </source>
</reference>
<feature type="transmembrane region" description="Helical" evidence="1">
    <location>
        <begin position="48"/>
        <end position="67"/>
    </location>
</feature>
<evidence type="ECO:0000256" key="1">
    <source>
        <dbReference type="SAM" id="Phobius"/>
    </source>
</evidence>
<feature type="transmembrane region" description="Helical" evidence="1">
    <location>
        <begin position="15"/>
        <end position="36"/>
    </location>
</feature>
<sequence>MKKNSIKKNNIKEKFFWLLAVIFFTIILCGIFFFFVNPIQDQSELLTTIWLTSISLFIISVAQALYFKNDY</sequence>
<dbReference type="AlphaFoldDB" id="A0A1U7PYG0"/>
<organism evidence="2 3">
    <name type="scientific">Epilithonimonas bovis DSM 19482</name>
    <dbReference type="NCBI Taxonomy" id="1121284"/>
    <lineage>
        <taxon>Bacteria</taxon>
        <taxon>Pseudomonadati</taxon>
        <taxon>Bacteroidota</taxon>
        <taxon>Flavobacteriia</taxon>
        <taxon>Flavobacteriales</taxon>
        <taxon>Weeksellaceae</taxon>
        <taxon>Chryseobacterium group</taxon>
        <taxon>Epilithonimonas</taxon>
    </lineage>
</organism>
<evidence type="ECO:0000313" key="3">
    <source>
        <dbReference type="Proteomes" id="UP000187261"/>
    </source>
</evidence>
<name>A0A1U7PYG0_9FLAO</name>
<dbReference type="STRING" id="1121284.SAMN05660493_01503"/>
<accession>A0A1U7PYG0</accession>
<dbReference type="Proteomes" id="UP000187261">
    <property type="component" value="Unassembled WGS sequence"/>
</dbReference>
<keyword evidence="1" id="KW-1133">Transmembrane helix</keyword>
<gene>
    <name evidence="2" type="ORF">SAMN05660493_01503</name>
</gene>
<keyword evidence="1" id="KW-0812">Transmembrane</keyword>
<evidence type="ECO:0000313" key="2">
    <source>
        <dbReference type="EMBL" id="SIT96808.1"/>
    </source>
</evidence>
<keyword evidence="1" id="KW-0472">Membrane</keyword>
<protein>
    <submittedName>
        <fullName evidence="2">Uncharacterized protein</fullName>
    </submittedName>
</protein>
<dbReference type="EMBL" id="FTPU01000013">
    <property type="protein sequence ID" value="SIT96808.1"/>
    <property type="molecule type" value="Genomic_DNA"/>
</dbReference>
<keyword evidence="3" id="KW-1185">Reference proteome</keyword>
<proteinExistence type="predicted"/>